<feature type="transmembrane region" description="Helical" evidence="1">
    <location>
        <begin position="73"/>
        <end position="98"/>
    </location>
</feature>
<evidence type="ECO:0000313" key="2">
    <source>
        <dbReference type="EMBL" id="RNB49902.1"/>
    </source>
</evidence>
<dbReference type="EMBL" id="RHHB01000013">
    <property type="protein sequence ID" value="RNB49902.1"/>
    <property type="molecule type" value="Genomic_DNA"/>
</dbReference>
<evidence type="ECO:0000256" key="1">
    <source>
        <dbReference type="SAM" id="Phobius"/>
    </source>
</evidence>
<keyword evidence="1" id="KW-1133">Transmembrane helix</keyword>
<dbReference type="InterPro" id="IPR036259">
    <property type="entry name" value="MFS_trans_sf"/>
</dbReference>
<keyword evidence="1" id="KW-0472">Membrane</keyword>
<name>A0A3M8AFF3_9MICO</name>
<gene>
    <name evidence="2" type="ORF">EDM22_09020</name>
</gene>
<dbReference type="RefSeq" id="WP_122936729.1">
    <property type="nucleotide sequence ID" value="NZ_JBHSNT010000051.1"/>
</dbReference>
<protein>
    <submittedName>
        <fullName evidence="2">Uncharacterized protein</fullName>
    </submittedName>
</protein>
<dbReference type="SUPFAM" id="SSF103473">
    <property type="entry name" value="MFS general substrate transporter"/>
    <property type="match status" value="1"/>
</dbReference>
<keyword evidence="1" id="KW-0812">Transmembrane</keyword>
<feature type="transmembrane region" description="Helical" evidence="1">
    <location>
        <begin position="34"/>
        <end position="53"/>
    </location>
</feature>
<reference evidence="2 3" key="1">
    <citation type="submission" date="2018-10" db="EMBL/GenBank/DDBJ databases">
        <title>Isolation, diversity and antibacterial activity of antinobacteria from the wheat rhizosphere soil.</title>
        <authorList>
            <person name="Sun T."/>
        </authorList>
    </citation>
    <scope>NUCLEOTIDE SEQUENCE [LARGE SCALE GENOMIC DNA]</scope>
    <source>
        <strain evidence="2 3">SJ-23</strain>
    </source>
</reference>
<comment type="caution">
    <text evidence="2">The sequence shown here is derived from an EMBL/GenBank/DDBJ whole genome shotgun (WGS) entry which is preliminary data.</text>
</comment>
<sequence>MTEAVEPEQAGERSDVGEQATAAGPAASARPAFFPLRVALAVLFGLFYAYDVWEAVGNLVGLSQYAAALDTSITAVGWVLLIAAVVLPIGLFAAAFVLGRRRSLLLQAGFYLAGLAVSALLYLDIVLLLGPGALFA</sequence>
<dbReference type="AlphaFoldDB" id="A0A3M8AFF3"/>
<evidence type="ECO:0000313" key="3">
    <source>
        <dbReference type="Proteomes" id="UP000275048"/>
    </source>
</evidence>
<feature type="transmembrane region" description="Helical" evidence="1">
    <location>
        <begin position="110"/>
        <end position="130"/>
    </location>
</feature>
<dbReference type="OrthoDB" id="5116782at2"/>
<accession>A0A3M8AFF3</accession>
<proteinExistence type="predicted"/>
<dbReference type="Proteomes" id="UP000275048">
    <property type="component" value="Unassembled WGS sequence"/>
</dbReference>
<organism evidence="2 3">
    <name type="scientific">Agromyces tardus</name>
    <dbReference type="NCBI Taxonomy" id="2583849"/>
    <lineage>
        <taxon>Bacteria</taxon>
        <taxon>Bacillati</taxon>
        <taxon>Actinomycetota</taxon>
        <taxon>Actinomycetes</taxon>
        <taxon>Micrococcales</taxon>
        <taxon>Microbacteriaceae</taxon>
        <taxon>Agromyces</taxon>
    </lineage>
</organism>
<keyword evidence="3" id="KW-1185">Reference proteome</keyword>